<proteinExistence type="predicted"/>
<keyword evidence="2" id="KW-1185">Reference proteome</keyword>
<gene>
    <name evidence="1" type="primary">apxIA_2</name>
    <name evidence="1" type="ORF">NCTC4191_01554</name>
</gene>
<organism evidence="1 2">
    <name type="scientific">Actinobacillus lignieresii</name>
    <dbReference type="NCBI Taxonomy" id="720"/>
    <lineage>
        <taxon>Bacteria</taxon>
        <taxon>Pseudomonadati</taxon>
        <taxon>Pseudomonadota</taxon>
        <taxon>Gammaproteobacteria</taxon>
        <taxon>Pasteurellales</taxon>
        <taxon>Pasteurellaceae</taxon>
        <taxon>Actinobacillus</taxon>
    </lineage>
</organism>
<name>A0A380U224_ACTLI</name>
<accession>A0A380U224</accession>
<dbReference type="AlphaFoldDB" id="A0A380U224"/>
<evidence type="ECO:0000313" key="2">
    <source>
        <dbReference type="Proteomes" id="UP000254253"/>
    </source>
</evidence>
<sequence>MSNSQLDRVKGLIDSLNQHTKSAAKSGAGALKNGLGQAKQAGQKLILYIPKDYQASTGSSLNDLVKAAEALGIEVHRSEKDGTALAKELFGTTENC</sequence>
<dbReference type="EMBL" id="UFRN01000002">
    <property type="protein sequence ID" value="SUT94311.1"/>
    <property type="molecule type" value="Genomic_DNA"/>
</dbReference>
<dbReference type="Proteomes" id="UP000254253">
    <property type="component" value="Unassembled WGS sequence"/>
</dbReference>
<protein>
    <submittedName>
        <fullName evidence="1">RTX-I toxin determinant A</fullName>
    </submittedName>
</protein>
<reference evidence="1 2" key="1">
    <citation type="submission" date="2018-06" db="EMBL/GenBank/DDBJ databases">
        <authorList>
            <consortium name="Pathogen Informatics"/>
            <person name="Doyle S."/>
        </authorList>
    </citation>
    <scope>NUCLEOTIDE SEQUENCE [LARGE SCALE GENOMIC DNA]</scope>
    <source>
        <strain evidence="1 2">NCTC4191</strain>
    </source>
</reference>
<evidence type="ECO:0000313" key="1">
    <source>
        <dbReference type="EMBL" id="SUT94311.1"/>
    </source>
</evidence>